<organism evidence="1 2">
    <name type="scientific">Steinernema carpocapsae</name>
    <name type="common">Entomopathogenic nematode</name>
    <dbReference type="NCBI Taxonomy" id="34508"/>
    <lineage>
        <taxon>Eukaryota</taxon>
        <taxon>Metazoa</taxon>
        <taxon>Ecdysozoa</taxon>
        <taxon>Nematoda</taxon>
        <taxon>Chromadorea</taxon>
        <taxon>Rhabditida</taxon>
        <taxon>Tylenchina</taxon>
        <taxon>Panagrolaimomorpha</taxon>
        <taxon>Strongyloidoidea</taxon>
        <taxon>Steinernematidae</taxon>
        <taxon>Steinernema</taxon>
    </lineage>
</organism>
<dbReference type="Proteomes" id="UP000298663">
    <property type="component" value="Unassembled WGS sequence"/>
</dbReference>
<dbReference type="AlphaFoldDB" id="A0A4U5NYQ7"/>
<comment type="caution">
    <text evidence="1">The sequence shown here is derived from an EMBL/GenBank/DDBJ whole genome shotgun (WGS) entry which is preliminary data.</text>
</comment>
<accession>A0A4U5NYQ7</accession>
<dbReference type="EMBL" id="AZBU02000003">
    <property type="protein sequence ID" value="TKR88799.1"/>
    <property type="molecule type" value="Genomic_DNA"/>
</dbReference>
<gene>
    <name evidence="1" type="ORF">L596_012986</name>
</gene>
<keyword evidence="2" id="KW-1185">Reference proteome</keyword>
<proteinExistence type="predicted"/>
<name>A0A4U5NYQ7_STECR</name>
<sequence length="75" mass="8474">MLQEHSCDQLIAQMGVSMSTEQCNVAMMNVLLCVRVIYRLSPIAHRSIARLSAKRTQRVKDDPRLNIATRSSRAC</sequence>
<evidence type="ECO:0000313" key="1">
    <source>
        <dbReference type="EMBL" id="TKR88799.1"/>
    </source>
</evidence>
<evidence type="ECO:0000313" key="2">
    <source>
        <dbReference type="Proteomes" id="UP000298663"/>
    </source>
</evidence>
<protein>
    <submittedName>
        <fullName evidence="1">Uncharacterized protein</fullName>
    </submittedName>
</protein>
<reference evidence="1 2" key="2">
    <citation type="journal article" date="2019" name="G3 (Bethesda)">
        <title>Hybrid Assembly of the Genome of the Entomopathogenic Nematode Steinernema carpocapsae Identifies the X-Chromosome.</title>
        <authorList>
            <person name="Serra L."/>
            <person name="Macchietto M."/>
            <person name="Macias-Munoz A."/>
            <person name="McGill C.J."/>
            <person name="Rodriguez I.M."/>
            <person name="Rodriguez B."/>
            <person name="Murad R."/>
            <person name="Mortazavi A."/>
        </authorList>
    </citation>
    <scope>NUCLEOTIDE SEQUENCE [LARGE SCALE GENOMIC DNA]</scope>
    <source>
        <strain evidence="1 2">ALL</strain>
    </source>
</reference>
<reference evidence="1 2" key="1">
    <citation type="journal article" date="2015" name="Genome Biol.">
        <title>Comparative genomics of Steinernema reveals deeply conserved gene regulatory networks.</title>
        <authorList>
            <person name="Dillman A.R."/>
            <person name="Macchietto M."/>
            <person name="Porter C.F."/>
            <person name="Rogers A."/>
            <person name="Williams B."/>
            <person name="Antoshechkin I."/>
            <person name="Lee M.M."/>
            <person name="Goodwin Z."/>
            <person name="Lu X."/>
            <person name="Lewis E.E."/>
            <person name="Goodrich-Blair H."/>
            <person name="Stock S.P."/>
            <person name="Adams B.J."/>
            <person name="Sternberg P.W."/>
            <person name="Mortazavi A."/>
        </authorList>
    </citation>
    <scope>NUCLEOTIDE SEQUENCE [LARGE SCALE GENOMIC DNA]</scope>
    <source>
        <strain evidence="1 2">ALL</strain>
    </source>
</reference>